<gene>
    <name evidence="8" type="ORF">HUK82_15365</name>
</gene>
<dbReference type="EMBL" id="JABXXR010000217">
    <property type="protein sequence ID" value="NVN41926.1"/>
    <property type="molecule type" value="Genomic_DNA"/>
</dbReference>
<dbReference type="SUPFAM" id="SSF103473">
    <property type="entry name" value="MFS general substrate transporter"/>
    <property type="match status" value="1"/>
</dbReference>
<protein>
    <submittedName>
        <fullName evidence="8">MFS transporter</fullName>
    </submittedName>
</protein>
<name>A0A850PI60_9PROT</name>
<evidence type="ECO:0000256" key="2">
    <source>
        <dbReference type="ARBA" id="ARBA00022692"/>
    </source>
</evidence>
<keyword evidence="4 6" id="KW-0472">Membrane</keyword>
<proteinExistence type="predicted"/>
<evidence type="ECO:0000256" key="1">
    <source>
        <dbReference type="ARBA" id="ARBA00004141"/>
    </source>
</evidence>
<feature type="transmembrane region" description="Helical" evidence="6">
    <location>
        <begin position="12"/>
        <end position="34"/>
    </location>
</feature>
<dbReference type="GO" id="GO:0016020">
    <property type="term" value="C:membrane"/>
    <property type="evidence" value="ECO:0007669"/>
    <property type="project" value="UniProtKB-SubCell"/>
</dbReference>
<feature type="transmembrane region" description="Helical" evidence="6">
    <location>
        <begin position="151"/>
        <end position="170"/>
    </location>
</feature>
<dbReference type="PANTHER" id="PTHR23539:SF1">
    <property type="entry name" value="MAJOR FACILITATOR SUPERFAMILY (MFS) PROFILE DOMAIN-CONTAINING PROTEIN"/>
    <property type="match status" value="1"/>
</dbReference>
<evidence type="ECO:0000256" key="4">
    <source>
        <dbReference type="ARBA" id="ARBA00023136"/>
    </source>
</evidence>
<dbReference type="PANTHER" id="PTHR23539">
    <property type="entry name" value="MFS TRANSPORTER"/>
    <property type="match status" value="1"/>
</dbReference>
<feature type="compositionally biased region" description="Basic and acidic residues" evidence="5">
    <location>
        <begin position="416"/>
        <end position="438"/>
    </location>
</feature>
<feature type="transmembrane region" description="Helical" evidence="6">
    <location>
        <begin position="231"/>
        <end position="254"/>
    </location>
</feature>
<comment type="caution">
    <text evidence="8">The sequence shown here is derived from an EMBL/GenBank/DDBJ whole genome shotgun (WGS) entry which is preliminary data.</text>
</comment>
<feature type="transmembrane region" description="Helical" evidence="6">
    <location>
        <begin position="266"/>
        <end position="286"/>
    </location>
</feature>
<feature type="transmembrane region" description="Helical" evidence="6">
    <location>
        <begin position="46"/>
        <end position="67"/>
    </location>
</feature>
<evidence type="ECO:0000259" key="7">
    <source>
        <dbReference type="PROSITE" id="PS50850"/>
    </source>
</evidence>
<dbReference type="InterPro" id="IPR036259">
    <property type="entry name" value="MFS_trans_sf"/>
</dbReference>
<dbReference type="PROSITE" id="PS50850">
    <property type="entry name" value="MFS"/>
    <property type="match status" value="1"/>
</dbReference>
<dbReference type="RefSeq" id="WP_176614777.1">
    <property type="nucleotide sequence ID" value="NZ_JABXXR010000217.1"/>
</dbReference>
<dbReference type="Pfam" id="PF07690">
    <property type="entry name" value="MFS_1"/>
    <property type="match status" value="1"/>
</dbReference>
<feature type="transmembrane region" description="Helical" evidence="6">
    <location>
        <begin position="74"/>
        <end position="93"/>
    </location>
</feature>
<comment type="subcellular location">
    <subcellularLocation>
        <location evidence="1">Membrane</location>
        <topology evidence="1">Multi-pass membrane protein</topology>
    </subcellularLocation>
</comment>
<sequence length="445" mass="45428">MRRLPVNSQVGLDWLNFFVANLQAAFGAFVAVYLTGAHWTQGQIGVALSIGSITGMVSQVPAGLLVDALHNKRLVANASIIAVILSCLLLGMLPQQIPVAVAEILHGLASCTLNPAIQAITLSVVASAALRAGVSVQPGALGQRFGRSASFASVGNAIASGLMGAVGFYVSPRATFFLGALMAVPGLIALQMVERPPAKEEAAPSVAAIAEGTPEPAARGSVVALLSDRRLLGFALCVITFHLANAAMLPLAAGQVTKEAGRTAELVIAGCILLPQLVGAALSPLIGRYAEVIGRRPIMLLTFAALPLRGLLLSMTADPVLVVAIQLLDGISSPAFGVMMPLVTADLTRENGRFNLCMGVLGLAMGAGASLSTTVAGFAADHYSTRIAFQALAGCGLLCVVLVALLMGETAAERAAKRGEAAPAPDAERGPGHDDRALKPSAGAD</sequence>
<evidence type="ECO:0000313" key="8">
    <source>
        <dbReference type="EMBL" id="NVN41926.1"/>
    </source>
</evidence>
<dbReference type="GO" id="GO:0022857">
    <property type="term" value="F:transmembrane transporter activity"/>
    <property type="evidence" value="ECO:0007669"/>
    <property type="project" value="InterPro"/>
</dbReference>
<feature type="region of interest" description="Disordered" evidence="5">
    <location>
        <begin position="416"/>
        <end position="445"/>
    </location>
</feature>
<organism evidence="8 9">
    <name type="scientific">Ameyamaea chiangmaiensis</name>
    <dbReference type="NCBI Taxonomy" id="442969"/>
    <lineage>
        <taxon>Bacteria</taxon>
        <taxon>Pseudomonadati</taxon>
        <taxon>Pseudomonadota</taxon>
        <taxon>Alphaproteobacteria</taxon>
        <taxon>Acetobacterales</taxon>
        <taxon>Acetobacteraceae</taxon>
        <taxon>Ameyamaea</taxon>
    </lineage>
</organism>
<dbReference type="PROSITE" id="PS00216">
    <property type="entry name" value="SUGAR_TRANSPORT_1"/>
    <property type="match status" value="1"/>
</dbReference>
<feature type="transmembrane region" description="Helical" evidence="6">
    <location>
        <begin position="356"/>
        <end position="380"/>
    </location>
</feature>
<feature type="transmembrane region" description="Helical" evidence="6">
    <location>
        <begin position="176"/>
        <end position="193"/>
    </location>
</feature>
<dbReference type="Gene3D" id="1.20.1250.20">
    <property type="entry name" value="MFS general substrate transporter like domains"/>
    <property type="match status" value="2"/>
</dbReference>
<feature type="transmembrane region" description="Helical" evidence="6">
    <location>
        <begin position="386"/>
        <end position="408"/>
    </location>
</feature>
<evidence type="ECO:0000256" key="6">
    <source>
        <dbReference type="SAM" id="Phobius"/>
    </source>
</evidence>
<feature type="transmembrane region" description="Helical" evidence="6">
    <location>
        <begin position="105"/>
        <end position="130"/>
    </location>
</feature>
<feature type="domain" description="Major facilitator superfamily (MFS) profile" evidence="7">
    <location>
        <begin position="1"/>
        <end position="411"/>
    </location>
</feature>
<dbReference type="AlphaFoldDB" id="A0A850PI60"/>
<dbReference type="InterPro" id="IPR020846">
    <property type="entry name" value="MFS_dom"/>
</dbReference>
<evidence type="ECO:0000256" key="3">
    <source>
        <dbReference type="ARBA" id="ARBA00022989"/>
    </source>
</evidence>
<keyword evidence="2 6" id="KW-0812">Transmembrane</keyword>
<keyword evidence="9" id="KW-1185">Reference proteome</keyword>
<reference evidence="8 9" key="1">
    <citation type="submission" date="2020-06" db="EMBL/GenBank/DDBJ databases">
        <title>Description of novel acetic acid bacteria.</title>
        <authorList>
            <person name="Sombolestani A."/>
        </authorList>
    </citation>
    <scope>NUCLEOTIDE SEQUENCE [LARGE SCALE GENOMIC DNA]</scope>
    <source>
        <strain evidence="8 9">LMG 27010</strain>
    </source>
</reference>
<evidence type="ECO:0000313" key="9">
    <source>
        <dbReference type="Proteomes" id="UP000585665"/>
    </source>
</evidence>
<accession>A0A850PI60</accession>
<dbReference type="InterPro" id="IPR011701">
    <property type="entry name" value="MFS"/>
</dbReference>
<evidence type="ECO:0000256" key="5">
    <source>
        <dbReference type="SAM" id="MobiDB-lite"/>
    </source>
</evidence>
<keyword evidence="3 6" id="KW-1133">Transmembrane helix</keyword>
<dbReference type="Proteomes" id="UP000585665">
    <property type="component" value="Unassembled WGS sequence"/>
</dbReference>
<dbReference type="InterPro" id="IPR005829">
    <property type="entry name" value="Sugar_transporter_CS"/>
</dbReference>